<dbReference type="Proteomes" id="UP000838756">
    <property type="component" value="Unassembled WGS sequence"/>
</dbReference>
<organism evidence="2 3">
    <name type="scientific">Pararge aegeria aegeria</name>
    <dbReference type="NCBI Taxonomy" id="348720"/>
    <lineage>
        <taxon>Eukaryota</taxon>
        <taxon>Metazoa</taxon>
        <taxon>Ecdysozoa</taxon>
        <taxon>Arthropoda</taxon>
        <taxon>Hexapoda</taxon>
        <taxon>Insecta</taxon>
        <taxon>Pterygota</taxon>
        <taxon>Neoptera</taxon>
        <taxon>Endopterygota</taxon>
        <taxon>Lepidoptera</taxon>
        <taxon>Glossata</taxon>
        <taxon>Ditrysia</taxon>
        <taxon>Papilionoidea</taxon>
        <taxon>Nymphalidae</taxon>
        <taxon>Satyrinae</taxon>
        <taxon>Satyrini</taxon>
        <taxon>Parargina</taxon>
        <taxon>Pararge</taxon>
    </lineage>
</organism>
<comment type="caution">
    <text evidence="2">The sequence shown here is derived from an EMBL/GenBank/DDBJ whole genome shotgun (WGS) entry which is preliminary data.</text>
</comment>
<keyword evidence="3" id="KW-1185">Reference proteome</keyword>
<accession>A0A8S4S3V1</accession>
<name>A0A8S4S3V1_9NEOP</name>
<protein>
    <submittedName>
        <fullName evidence="2">Jg11699 protein</fullName>
    </submittedName>
</protein>
<evidence type="ECO:0000256" key="1">
    <source>
        <dbReference type="SAM" id="Phobius"/>
    </source>
</evidence>
<reference evidence="2" key="1">
    <citation type="submission" date="2022-03" db="EMBL/GenBank/DDBJ databases">
        <authorList>
            <person name="Lindestad O."/>
        </authorList>
    </citation>
    <scope>NUCLEOTIDE SEQUENCE</scope>
</reference>
<gene>
    <name evidence="2" type="primary">jg11699</name>
    <name evidence="2" type="ORF">PAEG_LOCUS20511</name>
</gene>
<dbReference type="OrthoDB" id="8034296at2759"/>
<keyword evidence="1" id="KW-0812">Transmembrane</keyword>
<keyword evidence="1" id="KW-0472">Membrane</keyword>
<dbReference type="EMBL" id="CAKXAJ010025836">
    <property type="protein sequence ID" value="CAH2244584.1"/>
    <property type="molecule type" value="Genomic_DNA"/>
</dbReference>
<sequence length="202" mass="22850">MIDSESDREETLTDILFRPQSEFVSSPRFEFLIAAKINGSENGTFKDSAFSINNLDKRYRNSTDVLRKVDYVELVEVLKPSNTNENKSAYNLANITAHNVENDVAPDTSFTDMQTLFLACFATFLPLLTVLFATLLIRIGVWKYVSFGFIPKENDNYYGDICEAPKHTIVIPEVECQLMNAPRLGTVYPARLRVLHNALKGV</sequence>
<dbReference type="AlphaFoldDB" id="A0A8S4S3V1"/>
<feature type="transmembrane region" description="Helical" evidence="1">
    <location>
        <begin position="116"/>
        <end position="137"/>
    </location>
</feature>
<proteinExistence type="predicted"/>
<evidence type="ECO:0000313" key="3">
    <source>
        <dbReference type="Proteomes" id="UP000838756"/>
    </source>
</evidence>
<keyword evidence="1" id="KW-1133">Transmembrane helix</keyword>
<evidence type="ECO:0000313" key="2">
    <source>
        <dbReference type="EMBL" id="CAH2244584.1"/>
    </source>
</evidence>